<evidence type="ECO:0000313" key="2">
    <source>
        <dbReference type="Proteomes" id="UP001151532"/>
    </source>
</evidence>
<proteinExistence type="predicted"/>
<sequence length="55" mass="6152">MLFSQLHPSHRFPIIPPSPHHLTSAPSLVTSILGLLTSPASTRIYLSICFSVYYR</sequence>
<comment type="caution">
    <text evidence="1">The sequence shown here is derived from an EMBL/GenBank/DDBJ whole genome shotgun (WGS) entry which is preliminary data.</text>
</comment>
<keyword evidence="2" id="KW-1185">Reference proteome</keyword>
<gene>
    <name evidence="1" type="ORF">OIU79_023271</name>
</gene>
<dbReference type="EMBL" id="JAPFFK010000005">
    <property type="protein sequence ID" value="KAJ6762477.1"/>
    <property type="molecule type" value="Genomic_DNA"/>
</dbReference>
<organism evidence="1 2">
    <name type="scientific">Salix purpurea</name>
    <name type="common">Purple osier willow</name>
    <dbReference type="NCBI Taxonomy" id="77065"/>
    <lineage>
        <taxon>Eukaryota</taxon>
        <taxon>Viridiplantae</taxon>
        <taxon>Streptophyta</taxon>
        <taxon>Embryophyta</taxon>
        <taxon>Tracheophyta</taxon>
        <taxon>Spermatophyta</taxon>
        <taxon>Magnoliopsida</taxon>
        <taxon>eudicotyledons</taxon>
        <taxon>Gunneridae</taxon>
        <taxon>Pentapetalae</taxon>
        <taxon>rosids</taxon>
        <taxon>fabids</taxon>
        <taxon>Malpighiales</taxon>
        <taxon>Salicaceae</taxon>
        <taxon>Saliceae</taxon>
        <taxon>Salix</taxon>
    </lineage>
</organism>
<name>A0A9Q1A946_SALPP</name>
<dbReference type="Proteomes" id="UP001151532">
    <property type="component" value="Chromosome 13"/>
</dbReference>
<evidence type="ECO:0000313" key="1">
    <source>
        <dbReference type="EMBL" id="KAJ6762477.1"/>
    </source>
</evidence>
<reference evidence="1" key="1">
    <citation type="submission" date="2022-11" db="EMBL/GenBank/DDBJ databases">
        <authorList>
            <person name="Hyden B.L."/>
            <person name="Feng K."/>
            <person name="Yates T."/>
            <person name="Jawdy S."/>
            <person name="Smart L.B."/>
            <person name="Muchero W."/>
        </authorList>
    </citation>
    <scope>NUCLEOTIDE SEQUENCE</scope>
    <source>
        <tissue evidence="1">Shoot tip</tissue>
    </source>
</reference>
<reference evidence="1" key="2">
    <citation type="journal article" date="2023" name="Int. J. Mol. Sci.">
        <title>De Novo Assembly and Annotation of 11 Diverse Shrub Willow (Salix) Genomes Reveals Novel Gene Organization in Sex-Linked Regions.</title>
        <authorList>
            <person name="Hyden B."/>
            <person name="Feng K."/>
            <person name="Yates T.B."/>
            <person name="Jawdy S."/>
            <person name="Cereghino C."/>
            <person name="Smart L.B."/>
            <person name="Muchero W."/>
        </authorList>
    </citation>
    <scope>NUCLEOTIDE SEQUENCE</scope>
    <source>
        <tissue evidence="1">Shoot tip</tissue>
    </source>
</reference>
<dbReference type="AlphaFoldDB" id="A0A9Q1A946"/>
<accession>A0A9Q1A946</accession>
<protein>
    <submittedName>
        <fullName evidence="1">Uncharacterized protein</fullName>
    </submittedName>
</protein>